<evidence type="ECO:0000313" key="7">
    <source>
        <dbReference type="EMBL" id="MBW3081925.1"/>
    </source>
</evidence>
<comment type="subcellular location">
    <subcellularLocation>
        <location evidence="1">Cell membrane</location>
        <topology evidence="1">Peripheral membrane protein</topology>
    </subcellularLocation>
</comment>
<accession>A0ABS6W610</accession>
<name>A0ABS6W610_9BIFI</name>
<evidence type="ECO:0000256" key="3">
    <source>
        <dbReference type="ARBA" id="ARBA00022741"/>
    </source>
</evidence>
<dbReference type="PANTHER" id="PTHR42711:SF13">
    <property type="entry name" value="ABC TRANSPORTER, ATP-BINDING PROTEIN"/>
    <property type="match status" value="1"/>
</dbReference>
<keyword evidence="5" id="KW-0046">Antibiotic resistance</keyword>
<dbReference type="InterPro" id="IPR003439">
    <property type="entry name" value="ABC_transporter-like_ATP-bd"/>
</dbReference>
<dbReference type="EMBL" id="JAHBBD010000001">
    <property type="protein sequence ID" value="MBW3081925.1"/>
    <property type="molecule type" value="Genomic_DNA"/>
</dbReference>
<dbReference type="PROSITE" id="PS50893">
    <property type="entry name" value="ABC_TRANSPORTER_2"/>
    <property type="match status" value="1"/>
</dbReference>
<evidence type="ECO:0000256" key="1">
    <source>
        <dbReference type="ARBA" id="ARBA00004202"/>
    </source>
</evidence>
<keyword evidence="3" id="KW-0547">Nucleotide-binding</keyword>
<dbReference type="InterPro" id="IPR017871">
    <property type="entry name" value="ABC_transporter-like_CS"/>
</dbReference>
<dbReference type="InterPro" id="IPR003593">
    <property type="entry name" value="AAA+_ATPase"/>
</dbReference>
<dbReference type="InterPro" id="IPR050763">
    <property type="entry name" value="ABC_transporter_ATP-binding"/>
</dbReference>
<evidence type="ECO:0000259" key="6">
    <source>
        <dbReference type="PROSITE" id="PS50893"/>
    </source>
</evidence>
<keyword evidence="2" id="KW-0813">Transport</keyword>
<comment type="caution">
    <text evidence="7">The sequence shown here is derived from an EMBL/GenBank/DDBJ whole genome shotgun (WGS) entry which is preliminary data.</text>
</comment>
<keyword evidence="4 7" id="KW-0067">ATP-binding</keyword>
<dbReference type="RefSeq" id="WP_219079605.1">
    <property type="nucleotide sequence ID" value="NZ_JAHBBD010000001.1"/>
</dbReference>
<dbReference type="PANTHER" id="PTHR42711">
    <property type="entry name" value="ABC TRANSPORTER ATP-BINDING PROTEIN"/>
    <property type="match status" value="1"/>
</dbReference>
<dbReference type="PROSITE" id="PS00211">
    <property type="entry name" value="ABC_TRANSPORTER_1"/>
    <property type="match status" value="1"/>
</dbReference>
<evidence type="ECO:0000256" key="4">
    <source>
        <dbReference type="ARBA" id="ARBA00022840"/>
    </source>
</evidence>
<gene>
    <name evidence="7" type="ORF">KIH73_00760</name>
</gene>
<dbReference type="Proteomes" id="UP000812844">
    <property type="component" value="Unassembled WGS sequence"/>
</dbReference>
<evidence type="ECO:0000313" key="8">
    <source>
        <dbReference type="Proteomes" id="UP000812844"/>
    </source>
</evidence>
<reference evidence="7 8" key="1">
    <citation type="submission" date="2021-05" db="EMBL/GenBank/DDBJ databases">
        <title>Phylogenetic classification of ten novel species belonging to the genus Bifidobacterium comprising B. colchicus sp. nov., B. abeli sp. nov., B. bicoloris sp. nov., B. guerezis sp. nov., B. rosaliae sp. nov., B. santillanensis sp. nov., B. argentati sp. nov., B. amazzoni sp. nov., B. pluviali sp. nov., and B. pinnaculum sp. nov.</title>
        <authorList>
            <person name="Lugli G.A."/>
            <person name="Ruiz Garcia L."/>
            <person name="Margolles A."/>
            <person name="Ventura M."/>
        </authorList>
    </citation>
    <scope>NUCLEOTIDE SEQUENCE [LARGE SCALE GENOMIC DNA]</scope>
    <source>
        <strain evidence="7 8">6T3</strain>
    </source>
</reference>
<keyword evidence="8" id="KW-1185">Reference proteome</keyword>
<evidence type="ECO:0000256" key="5">
    <source>
        <dbReference type="ARBA" id="ARBA00023251"/>
    </source>
</evidence>
<sequence>MTSIMSMEGVCLAFGTRQVLRNLTFAVRRGETFGFLGPSGAGKTTTIKLLTRQLVKDAGRITLFGRPIEHAGDADYDRIGILSDTSALYERMSIADNLRFYARLRGVPTSNVRPLLQRMGLDGDAATPIKHCSKGMRQRAALLAAMIHSPELLFLDEPTSGLDPATRAEVHAMLGELRASGTTVFLTTHDMAEAESVCDRVGILAEGRLVACDRPERLRLRFARNRIVIRTRTHGTIETTKDAAAARRIADLLEADDVLSMHSDEPNLEEVFLELTGKEF</sequence>
<evidence type="ECO:0000256" key="2">
    <source>
        <dbReference type="ARBA" id="ARBA00022448"/>
    </source>
</evidence>
<dbReference type="CDD" id="cd03230">
    <property type="entry name" value="ABC_DR_subfamily_A"/>
    <property type="match status" value="1"/>
</dbReference>
<dbReference type="GO" id="GO:0005524">
    <property type="term" value="F:ATP binding"/>
    <property type="evidence" value="ECO:0007669"/>
    <property type="project" value="UniProtKB-KW"/>
</dbReference>
<organism evidence="7 8">
    <name type="scientific">Bifidobacterium phasiani</name>
    <dbReference type="NCBI Taxonomy" id="2834431"/>
    <lineage>
        <taxon>Bacteria</taxon>
        <taxon>Bacillati</taxon>
        <taxon>Actinomycetota</taxon>
        <taxon>Actinomycetes</taxon>
        <taxon>Bifidobacteriales</taxon>
        <taxon>Bifidobacteriaceae</taxon>
        <taxon>Bifidobacterium</taxon>
    </lineage>
</organism>
<dbReference type="Pfam" id="PF00005">
    <property type="entry name" value="ABC_tran"/>
    <property type="match status" value="1"/>
</dbReference>
<protein>
    <submittedName>
        <fullName evidence="7">ABC transporter ATP-binding protein</fullName>
    </submittedName>
</protein>
<dbReference type="SMART" id="SM00382">
    <property type="entry name" value="AAA"/>
    <property type="match status" value="1"/>
</dbReference>
<proteinExistence type="predicted"/>
<feature type="domain" description="ABC transporter" evidence="6">
    <location>
        <begin position="5"/>
        <end position="231"/>
    </location>
</feature>